<evidence type="ECO:0008006" key="4">
    <source>
        <dbReference type="Google" id="ProtNLM"/>
    </source>
</evidence>
<reference evidence="2 3" key="1">
    <citation type="submission" date="2016-10" db="EMBL/GenBank/DDBJ databases">
        <authorList>
            <person name="Varghese N."/>
            <person name="Submissions S."/>
        </authorList>
    </citation>
    <scope>NUCLEOTIDE SEQUENCE [LARGE SCALE GENOMIC DNA]</scope>
    <source>
        <strain evidence="3">YIM D21,KCTC 23444,ACCC 10710</strain>
    </source>
</reference>
<dbReference type="InterPro" id="IPR025227">
    <property type="entry name" value="DUF4169"/>
</dbReference>
<dbReference type="OrthoDB" id="7192657at2"/>
<sequence>MSNTVNLNRYRKDKARAEKRAKGDENAVKFGRSKGRKAQERAEADKARRDLDGHKGES</sequence>
<evidence type="ECO:0000313" key="2">
    <source>
        <dbReference type="EMBL" id="SFD44790.1"/>
    </source>
</evidence>
<feature type="compositionally biased region" description="Basic and acidic residues" evidence="1">
    <location>
        <begin position="37"/>
        <end position="58"/>
    </location>
</feature>
<proteinExistence type="predicted"/>
<dbReference type="EMBL" id="FOMS01000001">
    <property type="protein sequence ID" value="SFD44790.1"/>
    <property type="molecule type" value="Genomic_DNA"/>
</dbReference>
<feature type="compositionally biased region" description="Basic and acidic residues" evidence="1">
    <location>
        <begin position="15"/>
        <end position="27"/>
    </location>
</feature>
<evidence type="ECO:0000313" key="3">
    <source>
        <dbReference type="Proteomes" id="UP000325289"/>
    </source>
</evidence>
<dbReference type="RefSeq" id="WP_149753941.1">
    <property type="nucleotide sequence ID" value="NZ_FOMS01000001.1"/>
</dbReference>
<organism evidence="2 3">
    <name type="scientific">Roseivivax sediminis</name>
    <dbReference type="NCBI Taxonomy" id="936889"/>
    <lineage>
        <taxon>Bacteria</taxon>
        <taxon>Pseudomonadati</taxon>
        <taxon>Pseudomonadota</taxon>
        <taxon>Alphaproteobacteria</taxon>
        <taxon>Rhodobacterales</taxon>
        <taxon>Roseobacteraceae</taxon>
        <taxon>Roseivivax</taxon>
    </lineage>
</organism>
<protein>
    <recommendedName>
        <fullName evidence="4">DUF4169 domain-containing protein</fullName>
    </recommendedName>
</protein>
<accession>A0A1I1SP16</accession>
<dbReference type="AlphaFoldDB" id="A0A1I1SP16"/>
<keyword evidence="3" id="KW-1185">Reference proteome</keyword>
<dbReference type="Proteomes" id="UP000325289">
    <property type="component" value="Unassembled WGS sequence"/>
</dbReference>
<gene>
    <name evidence="2" type="ORF">SAMN04515678_101124</name>
</gene>
<dbReference type="Pfam" id="PF13770">
    <property type="entry name" value="DUF4169"/>
    <property type="match status" value="1"/>
</dbReference>
<evidence type="ECO:0000256" key="1">
    <source>
        <dbReference type="SAM" id="MobiDB-lite"/>
    </source>
</evidence>
<name>A0A1I1SP16_9RHOB</name>
<feature type="region of interest" description="Disordered" evidence="1">
    <location>
        <begin position="1"/>
        <end position="58"/>
    </location>
</feature>